<name>A0A3N2DXP7_9GAMM</name>
<evidence type="ECO:0000313" key="11">
    <source>
        <dbReference type="Proteomes" id="UP000275394"/>
    </source>
</evidence>
<proteinExistence type="inferred from homology"/>
<gene>
    <name evidence="10" type="ORF">EDC56_0070</name>
</gene>
<dbReference type="InterPro" id="IPR027417">
    <property type="entry name" value="P-loop_NTPase"/>
</dbReference>
<dbReference type="SUPFAM" id="SSF81923">
    <property type="entry name" value="Double Clp-N motif"/>
    <property type="match status" value="1"/>
</dbReference>
<keyword evidence="10" id="KW-0645">Protease</keyword>
<keyword evidence="11" id="KW-1185">Reference proteome</keyword>
<dbReference type="GO" id="GO:0005524">
    <property type="term" value="F:ATP binding"/>
    <property type="evidence" value="ECO:0007669"/>
    <property type="project" value="UniProtKB-KW"/>
</dbReference>
<keyword evidence="5 7" id="KW-0143">Chaperone</keyword>
<dbReference type="PROSITE" id="PS00871">
    <property type="entry name" value="CLPAB_2"/>
    <property type="match status" value="1"/>
</dbReference>
<dbReference type="FunFam" id="1.10.8.60:FF:000011">
    <property type="entry name" value="ATP-dependent Clp protease ATP-binding subunit"/>
    <property type="match status" value="1"/>
</dbReference>
<dbReference type="InterPro" id="IPR003593">
    <property type="entry name" value="AAA+_ATPase"/>
</dbReference>
<evidence type="ECO:0000256" key="1">
    <source>
        <dbReference type="ARBA" id="ARBA00008675"/>
    </source>
</evidence>
<dbReference type="AlphaFoldDB" id="A0A3N2DXP7"/>
<dbReference type="NCBIfam" id="TIGR02639">
    <property type="entry name" value="ClpA"/>
    <property type="match status" value="1"/>
</dbReference>
<dbReference type="GO" id="GO:0034605">
    <property type="term" value="P:cellular response to heat"/>
    <property type="evidence" value="ECO:0007669"/>
    <property type="project" value="TreeGrafter"/>
</dbReference>
<dbReference type="CDD" id="cd19499">
    <property type="entry name" value="RecA-like_ClpB_Hsp104-like"/>
    <property type="match status" value="1"/>
</dbReference>
<feature type="domain" description="Clp R" evidence="9">
    <location>
        <begin position="1"/>
        <end position="148"/>
    </location>
</feature>
<dbReference type="GO" id="GO:0043335">
    <property type="term" value="P:protein unfolding"/>
    <property type="evidence" value="ECO:0007669"/>
    <property type="project" value="InterPro"/>
</dbReference>
<keyword evidence="4 7" id="KW-0067">ATP-binding</keyword>
<evidence type="ECO:0000256" key="8">
    <source>
        <dbReference type="SAM" id="MobiDB-lite"/>
    </source>
</evidence>
<dbReference type="InterPro" id="IPR036628">
    <property type="entry name" value="Clp_N_dom_sf"/>
</dbReference>
<dbReference type="CDD" id="cd00009">
    <property type="entry name" value="AAA"/>
    <property type="match status" value="1"/>
</dbReference>
<evidence type="ECO:0000256" key="4">
    <source>
        <dbReference type="ARBA" id="ARBA00022840"/>
    </source>
</evidence>
<dbReference type="PROSITE" id="PS51903">
    <property type="entry name" value="CLP_R"/>
    <property type="match status" value="1"/>
</dbReference>
<dbReference type="GO" id="GO:0008233">
    <property type="term" value="F:peptidase activity"/>
    <property type="evidence" value="ECO:0007669"/>
    <property type="project" value="UniProtKB-KW"/>
</dbReference>
<evidence type="ECO:0000256" key="6">
    <source>
        <dbReference type="PROSITE-ProRule" id="PRU01251"/>
    </source>
</evidence>
<keyword evidence="10" id="KW-0378">Hydrolase</keyword>
<dbReference type="Pfam" id="PF02861">
    <property type="entry name" value="Clp_N"/>
    <property type="match status" value="1"/>
</dbReference>
<dbReference type="PANTHER" id="PTHR11638">
    <property type="entry name" value="ATP-DEPENDENT CLP PROTEASE"/>
    <property type="match status" value="1"/>
</dbReference>
<dbReference type="InterPro" id="IPR018368">
    <property type="entry name" value="ClpA/B_CS1"/>
</dbReference>
<evidence type="ECO:0000256" key="7">
    <source>
        <dbReference type="RuleBase" id="RU004432"/>
    </source>
</evidence>
<dbReference type="InterPro" id="IPR050130">
    <property type="entry name" value="ClpA_ClpB"/>
</dbReference>
<dbReference type="PRINTS" id="PR00300">
    <property type="entry name" value="CLPPROTEASEA"/>
</dbReference>
<dbReference type="SMART" id="SM00382">
    <property type="entry name" value="AAA"/>
    <property type="match status" value="2"/>
</dbReference>
<dbReference type="Proteomes" id="UP000275394">
    <property type="component" value="Unassembled WGS sequence"/>
</dbReference>
<comment type="similarity">
    <text evidence="1 7">Belongs to the ClpA/ClpB family.</text>
</comment>
<dbReference type="InterPro" id="IPR001270">
    <property type="entry name" value="ClpA/B"/>
</dbReference>
<dbReference type="GO" id="GO:0006508">
    <property type="term" value="P:proteolysis"/>
    <property type="evidence" value="ECO:0007669"/>
    <property type="project" value="UniProtKB-KW"/>
</dbReference>
<dbReference type="InterPro" id="IPR019489">
    <property type="entry name" value="Clp_ATPase_C"/>
</dbReference>
<dbReference type="InterPro" id="IPR041546">
    <property type="entry name" value="ClpA/ClpB_AAA_lid"/>
</dbReference>
<dbReference type="Gene3D" id="1.10.8.60">
    <property type="match status" value="2"/>
</dbReference>
<dbReference type="InterPro" id="IPR028299">
    <property type="entry name" value="ClpA/B_CS2"/>
</dbReference>
<dbReference type="GO" id="GO:0016887">
    <property type="term" value="F:ATP hydrolysis activity"/>
    <property type="evidence" value="ECO:0007669"/>
    <property type="project" value="InterPro"/>
</dbReference>
<protein>
    <submittedName>
        <fullName evidence="10">ATP-dependent Clp protease ATP-binding subunit ClpA</fullName>
    </submittedName>
</protein>
<dbReference type="PROSITE" id="PS00870">
    <property type="entry name" value="CLPAB_1"/>
    <property type="match status" value="1"/>
</dbReference>
<dbReference type="EMBL" id="RKHR01000003">
    <property type="protein sequence ID" value="ROS04564.1"/>
    <property type="molecule type" value="Genomic_DNA"/>
</dbReference>
<feature type="region of interest" description="Disordered" evidence="8">
    <location>
        <begin position="145"/>
        <end position="175"/>
    </location>
</feature>
<evidence type="ECO:0000256" key="3">
    <source>
        <dbReference type="ARBA" id="ARBA00022741"/>
    </source>
</evidence>
<accession>A0A3N2DXP7</accession>
<comment type="caution">
    <text evidence="10">The sequence shown here is derived from an EMBL/GenBank/DDBJ whole genome shotgun (WGS) entry which is preliminary data.</text>
</comment>
<organism evidence="10 11">
    <name type="scientific">Sinobacterium caligoides</name>
    <dbReference type="NCBI Taxonomy" id="933926"/>
    <lineage>
        <taxon>Bacteria</taxon>
        <taxon>Pseudomonadati</taxon>
        <taxon>Pseudomonadota</taxon>
        <taxon>Gammaproteobacteria</taxon>
        <taxon>Cellvibrionales</taxon>
        <taxon>Spongiibacteraceae</taxon>
        <taxon>Sinobacterium</taxon>
    </lineage>
</organism>
<sequence length="757" mass="83113">MLSKDLEATLNIAFKGARTKRHEFMTVEHLLLALLDNSAAQSVLTACGIDISKLRVELVDFVDSTTPLIPEDDKERETQPTLGFQRVLQRAVFHVQSSGKKEVTGANVLVAIFSEQESQAVYLLKQQNIARLDVVNYITHGISKVSGGSANSSESAEQEQVEEEGFTGESTEANPLDSYSTNLNEQAALGKIDPLIGRDHEVARVSQILSRRRKNNPLLVGESGVGKTAIAEGLAKLIVEGKVPDILKDSVVYSLDLGSLLAGTKYRGDFEKRFKGLLAELKKRKHAILFIDEIHTIIGAGAASGGVMDASNLVKPMLSSGEMRCIGSTTFQEFRGIFEKDRALARRFQKVDILEPSVEQTFEILKGLKGKFEEHHDVKYSAKALKAASELAERYINERFLPDKAIDVIDEAGAYQRLQPTNKRKKLIGVSDIELVISKIARIPAKSVSSTDKSVLAKLEDNLKLTIFGQDRAITALSTAIKLSRAGLKADDKPVGSFLFSGPTGVGKTEVTKQLASALGIELIRFDMSEYMERHTVSRLIGAPPGYVGYDQGGLLTEAVSKSPHSVILLDEIEKAHPDVFNLLLQVMDHGTLTDNNGRKSDFRNVILIMTTNAGAEDIARRSIGFTVQDHSTDGAEAIKKMFTPEFRNRLDGIIQFDSLNVDVVLTVVDKFLVELQAQLDDKKVVLEISQEARLWLVEHGYDQNMGARPMARIIQESIKKPLAEMVLFGELAESGGTVHVLIEDEKLVLAAEEVVV</sequence>
<dbReference type="InterPro" id="IPR013461">
    <property type="entry name" value="ClpA"/>
</dbReference>
<feature type="compositionally biased region" description="Acidic residues" evidence="8">
    <location>
        <begin position="156"/>
        <end position="166"/>
    </location>
</feature>
<dbReference type="Gene3D" id="1.10.1780.10">
    <property type="entry name" value="Clp, N-terminal domain"/>
    <property type="match status" value="1"/>
</dbReference>
<feature type="compositionally biased region" description="Low complexity" evidence="8">
    <location>
        <begin position="145"/>
        <end position="155"/>
    </location>
</feature>
<dbReference type="Pfam" id="PF17871">
    <property type="entry name" value="AAA_lid_9"/>
    <property type="match status" value="1"/>
</dbReference>
<dbReference type="GO" id="GO:0005737">
    <property type="term" value="C:cytoplasm"/>
    <property type="evidence" value="ECO:0007669"/>
    <property type="project" value="TreeGrafter"/>
</dbReference>
<dbReference type="RefSeq" id="WP_123710556.1">
    <property type="nucleotide sequence ID" value="NZ_RKHR01000003.1"/>
</dbReference>
<keyword evidence="2 6" id="KW-0677">Repeat</keyword>
<dbReference type="Pfam" id="PF00004">
    <property type="entry name" value="AAA"/>
    <property type="match status" value="1"/>
</dbReference>
<dbReference type="SMART" id="SM01086">
    <property type="entry name" value="ClpB_D2-small"/>
    <property type="match status" value="1"/>
</dbReference>
<dbReference type="Gene3D" id="3.40.50.300">
    <property type="entry name" value="P-loop containing nucleotide triphosphate hydrolases"/>
    <property type="match status" value="2"/>
</dbReference>
<evidence type="ECO:0000256" key="2">
    <source>
        <dbReference type="ARBA" id="ARBA00022737"/>
    </source>
</evidence>
<dbReference type="FunFam" id="3.40.50.300:FF:000025">
    <property type="entry name" value="ATP-dependent Clp protease subunit"/>
    <property type="match status" value="1"/>
</dbReference>
<evidence type="ECO:0000259" key="9">
    <source>
        <dbReference type="PROSITE" id="PS51903"/>
    </source>
</evidence>
<evidence type="ECO:0000313" key="10">
    <source>
        <dbReference type="EMBL" id="ROS04564.1"/>
    </source>
</evidence>
<dbReference type="Pfam" id="PF10431">
    <property type="entry name" value="ClpB_D2-small"/>
    <property type="match status" value="1"/>
</dbReference>
<dbReference type="SUPFAM" id="SSF52540">
    <property type="entry name" value="P-loop containing nucleoside triphosphate hydrolases"/>
    <property type="match status" value="2"/>
</dbReference>
<dbReference type="PANTHER" id="PTHR11638:SF111">
    <property type="entry name" value="ATP-DEPENDENT CLP PROTEASE ATP-BINDING SUBUNIT CLPA"/>
    <property type="match status" value="1"/>
</dbReference>
<evidence type="ECO:0000256" key="5">
    <source>
        <dbReference type="ARBA" id="ARBA00023186"/>
    </source>
</evidence>
<dbReference type="Pfam" id="PF07724">
    <property type="entry name" value="AAA_2"/>
    <property type="match status" value="1"/>
</dbReference>
<dbReference type="InterPro" id="IPR004176">
    <property type="entry name" value="Clp_R_N"/>
</dbReference>
<dbReference type="OrthoDB" id="9803641at2"/>
<dbReference type="InterPro" id="IPR003959">
    <property type="entry name" value="ATPase_AAA_core"/>
</dbReference>
<reference evidence="10 11" key="1">
    <citation type="submission" date="2018-11" db="EMBL/GenBank/DDBJ databases">
        <title>Genomic Encyclopedia of Type Strains, Phase IV (KMG-IV): sequencing the most valuable type-strain genomes for metagenomic binning, comparative biology and taxonomic classification.</title>
        <authorList>
            <person name="Goeker M."/>
        </authorList>
    </citation>
    <scope>NUCLEOTIDE SEQUENCE [LARGE SCALE GENOMIC DNA]</scope>
    <source>
        <strain evidence="10 11">DSM 100316</strain>
    </source>
</reference>
<keyword evidence="3 7" id="KW-0547">Nucleotide-binding</keyword>